<comment type="caution">
    <text evidence="1">The sequence shown here is derived from an EMBL/GenBank/DDBJ whole genome shotgun (WGS) entry which is preliminary data.</text>
</comment>
<organism evidence="1 2">
    <name type="scientific">Pangasianodon gigas</name>
    <name type="common">Mekong giant catfish</name>
    <name type="synonym">Pangasius gigas</name>
    <dbReference type="NCBI Taxonomy" id="30993"/>
    <lineage>
        <taxon>Eukaryota</taxon>
        <taxon>Metazoa</taxon>
        <taxon>Chordata</taxon>
        <taxon>Craniata</taxon>
        <taxon>Vertebrata</taxon>
        <taxon>Euteleostomi</taxon>
        <taxon>Actinopterygii</taxon>
        <taxon>Neopterygii</taxon>
        <taxon>Teleostei</taxon>
        <taxon>Ostariophysi</taxon>
        <taxon>Siluriformes</taxon>
        <taxon>Pangasiidae</taxon>
        <taxon>Pangasianodon</taxon>
    </lineage>
</organism>
<keyword evidence="2" id="KW-1185">Reference proteome</keyword>
<sequence>MSERDGKALSPSASADETKQGRITETFFFCFFFCFDLFITFVLYWEVIRLVMPSNTVTTTAAFKSSDFNSGGNRMTDSVSREKELAVADRPAFSTPARKVGRPSRKRRHLLVESCGSLTELVGVSTNHRGTGIQSCSQLQVHNGDVGERHGNRSSEGSRPTQEQNALENGLPRQAACSMSPSLENGFVVAQDECDSEKDKEETLPIRSCTKRGRRKLERPTKYVEHREDEIGDSSKNEGARGRLRGGVGWEISLRQRPMPRVTFQAGDPYYISKRTREELLAKWKMEVSTREIGR</sequence>
<evidence type="ECO:0000313" key="2">
    <source>
        <dbReference type="Proteomes" id="UP000829447"/>
    </source>
</evidence>
<reference evidence="1 2" key="1">
    <citation type="journal article" date="2022" name="bioRxiv">
        <title>An ancient truncated duplication of the anti-Mullerian hormone receptor type 2 gene is a potential conserved master sex determinant in the Pangasiidae catfish family.</title>
        <authorList>
            <person name="Wen M."/>
            <person name="Pan Q."/>
            <person name="Jouanno E."/>
            <person name="Montfort J."/>
            <person name="Zahm M."/>
            <person name="Cabau C."/>
            <person name="Klopp C."/>
            <person name="Iampietro C."/>
            <person name="Roques C."/>
            <person name="Bouchez O."/>
            <person name="Castinel A."/>
            <person name="Donnadieu C."/>
            <person name="Parrinello H."/>
            <person name="Poncet C."/>
            <person name="Belmonte E."/>
            <person name="Gautier V."/>
            <person name="Avarre J.-C."/>
            <person name="Dugue R."/>
            <person name="Gustiano R."/>
            <person name="Ha T.T.T."/>
            <person name="Campet M."/>
            <person name="Sriphairoj K."/>
            <person name="Ribolli J."/>
            <person name="de Almeida F.L."/>
            <person name="Desvignes T."/>
            <person name="Postlethwait J.H."/>
            <person name="Bucao C.F."/>
            <person name="Robinson-Rechavi M."/>
            <person name="Bobe J."/>
            <person name="Herpin A."/>
            <person name="Guiguen Y."/>
        </authorList>
    </citation>
    <scope>NUCLEOTIDE SEQUENCE [LARGE SCALE GENOMIC DNA]</scope>
    <source>
        <strain evidence="1">YG-Dec2019</strain>
    </source>
</reference>
<dbReference type="Proteomes" id="UP000829447">
    <property type="component" value="Linkage Group LG10"/>
</dbReference>
<evidence type="ECO:0000313" key="1">
    <source>
        <dbReference type="EMBL" id="MCI4382745.1"/>
    </source>
</evidence>
<protein>
    <submittedName>
        <fullName evidence="1">Uncharacterized protein</fullName>
    </submittedName>
</protein>
<proteinExistence type="predicted"/>
<dbReference type="EMBL" id="CM040463">
    <property type="protein sequence ID" value="MCI4382745.1"/>
    <property type="molecule type" value="Genomic_DNA"/>
</dbReference>
<accession>A0ACC5WV28</accession>
<name>A0ACC5WV28_PANGG</name>
<gene>
    <name evidence="1" type="ORF">PGIGA_G00018310</name>
</gene>